<organism evidence="1 2">
    <name type="scientific">Anaeromicrobium sediminis</name>
    <dbReference type="NCBI Taxonomy" id="1478221"/>
    <lineage>
        <taxon>Bacteria</taxon>
        <taxon>Bacillati</taxon>
        <taxon>Bacillota</taxon>
        <taxon>Clostridia</taxon>
        <taxon>Peptostreptococcales</taxon>
        <taxon>Thermotaleaceae</taxon>
        <taxon>Anaeromicrobium</taxon>
    </lineage>
</organism>
<accession>A0A267MJQ5</accession>
<sequence length="232" mass="26943">MKKLIAMIPARLGSKRIPQKNIRYLYEKPLLQYAIDLALSSKCFDEVWVNSESDIIGNLALSCGARFHKRPDELSSDTATNQQFTAEFLYKHPCDYLIMLNSTSPLLRVDTIKKFYDFVRKNNYDTVFSVIDEYAECFFDDKAINFSLERKVNSQDLKPVRKIVWALTAWRREPFLEADSKNLCGTYFGKVGLFSIPKDEAVDLDTPEDWAIAEAHLLARKNKNTKEKYWMI</sequence>
<proteinExistence type="predicted"/>
<dbReference type="EMBL" id="NIBG01000009">
    <property type="protein sequence ID" value="PAB59148.1"/>
    <property type="molecule type" value="Genomic_DNA"/>
</dbReference>
<dbReference type="Proteomes" id="UP000216024">
    <property type="component" value="Unassembled WGS sequence"/>
</dbReference>
<reference evidence="1 2" key="1">
    <citation type="submission" date="2017-06" db="EMBL/GenBank/DDBJ databases">
        <title>Draft genome sequence of anaerobic fermentative bacterium Anaeromicrobium sediminis DY2726D isolated from West Pacific Ocean sediments.</title>
        <authorList>
            <person name="Zeng X."/>
        </authorList>
    </citation>
    <scope>NUCLEOTIDE SEQUENCE [LARGE SCALE GENOMIC DNA]</scope>
    <source>
        <strain evidence="1 2">DY2726D</strain>
    </source>
</reference>
<dbReference type="SUPFAM" id="SSF53448">
    <property type="entry name" value="Nucleotide-diphospho-sugar transferases"/>
    <property type="match status" value="1"/>
</dbReference>
<dbReference type="OrthoDB" id="9805604at2"/>
<dbReference type="InterPro" id="IPR029044">
    <property type="entry name" value="Nucleotide-diphossugar_trans"/>
</dbReference>
<dbReference type="AlphaFoldDB" id="A0A267MJQ5"/>
<evidence type="ECO:0000313" key="1">
    <source>
        <dbReference type="EMBL" id="PAB59148.1"/>
    </source>
</evidence>
<dbReference type="Pfam" id="PF02348">
    <property type="entry name" value="CTP_transf_3"/>
    <property type="match status" value="1"/>
</dbReference>
<keyword evidence="2" id="KW-1185">Reference proteome</keyword>
<dbReference type="InterPro" id="IPR003329">
    <property type="entry name" value="Cytidylyl_trans"/>
</dbReference>
<dbReference type="PANTHER" id="PTHR21485">
    <property type="entry name" value="HAD SUPERFAMILY MEMBERS CMAS AND KDSC"/>
    <property type="match status" value="1"/>
</dbReference>
<gene>
    <name evidence="1" type="ORF">CCE28_11560</name>
</gene>
<comment type="caution">
    <text evidence="1">The sequence shown here is derived from an EMBL/GenBank/DDBJ whole genome shotgun (WGS) entry which is preliminary data.</text>
</comment>
<dbReference type="InterPro" id="IPR050793">
    <property type="entry name" value="CMP-NeuNAc_synthase"/>
</dbReference>
<evidence type="ECO:0000313" key="2">
    <source>
        <dbReference type="Proteomes" id="UP000216024"/>
    </source>
</evidence>
<protein>
    <recommendedName>
        <fullName evidence="3">Cytidyltransferase</fullName>
    </recommendedName>
</protein>
<dbReference type="GO" id="GO:0008781">
    <property type="term" value="F:N-acylneuraminate cytidylyltransferase activity"/>
    <property type="evidence" value="ECO:0007669"/>
    <property type="project" value="TreeGrafter"/>
</dbReference>
<name>A0A267MJQ5_9FIRM</name>
<evidence type="ECO:0008006" key="3">
    <source>
        <dbReference type="Google" id="ProtNLM"/>
    </source>
</evidence>
<dbReference type="RefSeq" id="WP_095133878.1">
    <property type="nucleotide sequence ID" value="NZ_NIBG01000009.1"/>
</dbReference>
<dbReference type="CDD" id="cd02513">
    <property type="entry name" value="CMP-NeuAc_Synthase"/>
    <property type="match status" value="1"/>
</dbReference>
<dbReference type="PANTHER" id="PTHR21485:SF3">
    <property type="entry name" value="N-ACYLNEURAMINATE CYTIDYLYLTRANSFERASE"/>
    <property type="match status" value="1"/>
</dbReference>
<dbReference type="Gene3D" id="3.90.550.10">
    <property type="entry name" value="Spore Coat Polysaccharide Biosynthesis Protein SpsA, Chain A"/>
    <property type="match status" value="1"/>
</dbReference>